<dbReference type="AlphaFoldDB" id="X1FSL0"/>
<dbReference type="EMBL" id="BARU01003435">
    <property type="protein sequence ID" value="GAH23763.1"/>
    <property type="molecule type" value="Genomic_DNA"/>
</dbReference>
<sequence>IGVGPDGKPSFGQFGNIKPKAYGDIEATDVREPLIDVFKEGDKVRVIAEVPGINKGDIRLSGSERTLTIKAHSQSRKYEKSVSLPVAVLINTAKAKYKNGVLEVIIEVKEDDDKKKDYKIDVE</sequence>
<reference evidence="2" key="1">
    <citation type="journal article" date="2014" name="Front. Microbiol.">
        <title>High frequency of phylogenetically diverse reductive dehalogenase-homologous genes in deep subseafloor sedimentary metagenomes.</title>
        <authorList>
            <person name="Kawai M."/>
            <person name="Futagami T."/>
            <person name="Toyoda A."/>
            <person name="Takaki Y."/>
            <person name="Nishi S."/>
            <person name="Hori S."/>
            <person name="Arai W."/>
            <person name="Tsubouchi T."/>
            <person name="Morono Y."/>
            <person name="Uchiyama I."/>
            <person name="Ito T."/>
            <person name="Fujiyama A."/>
            <person name="Inagaki F."/>
            <person name="Takami H."/>
        </authorList>
    </citation>
    <scope>NUCLEOTIDE SEQUENCE</scope>
    <source>
        <strain evidence="2">Expedition CK06-06</strain>
    </source>
</reference>
<dbReference type="CDD" id="cd06464">
    <property type="entry name" value="ACD_sHsps-like"/>
    <property type="match status" value="1"/>
</dbReference>
<dbReference type="InterPro" id="IPR002068">
    <property type="entry name" value="A-crystallin/Hsp20_dom"/>
</dbReference>
<dbReference type="PROSITE" id="PS01031">
    <property type="entry name" value="SHSP"/>
    <property type="match status" value="1"/>
</dbReference>
<name>X1FSL0_9ZZZZ</name>
<proteinExistence type="predicted"/>
<evidence type="ECO:0000313" key="2">
    <source>
        <dbReference type="EMBL" id="GAH23763.1"/>
    </source>
</evidence>
<dbReference type="Pfam" id="PF00011">
    <property type="entry name" value="HSP20"/>
    <property type="match status" value="1"/>
</dbReference>
<organism evidence="2">
    <name type="scientific">marine sediment metagenome</name>
    <dbReference type="NCBI Taxonomy" id="412755"/>
    <lineage>
        <taxon>unclassified sequences</taxon>
        <taxon>metagenomes</taxon>
        <taxon>ecological metagenomes</taxon>
    </lineage>
</organism>
<evidence type="ECO:0000259" key="1">
    <source>
        <dbReference type="PROSITE" id="PS01031"/>
    </source>
</evidence>
<feature type="non-terminal residue" evidence="2">
    <location>
        <position position="1"/>
    </location>
</feature>
<dbReference type="Gene3D" id="2.60.40.790">
    <property type="match status" value="1"/>
</dbReference>
<comment type="caution">
    <text evidence="2">The sequence shown here is derived from an EMBL/GenBank/DDBJ whole genome shotgun (WGS) entry which is preliminary data.</text>
</comment>
<dbReference type="InterPro" id="IPR008978">
    <property type="entry name" value="HSP20-like_chaperone"/>
</dbReference>
<dbReference type="SUPFAM" id="SSF49764">
    <property type="entry name" value="HSP20-like chaperones"/>
    <property type="match status" value="1"/>
</dbReference>
<gene>
    <name evidence="2" type="ORF">S03H2_07435</name>
</gene>
<feature type="domain" description="SHSP" evidence="1">
    <location>
        <begin position="25"/>
        <end position="123"/>
    </location>
</feature>
<accession>X1FSL0</accession>
<protein>
    <recommendedName>
        <fullName evidence="1">SHSP domain-containing protein</fullName>
    </recommendedName>
</protein>